<protein>
    <submittedName>
        <fullName evidence="2">Uncharacterized protein</fullName>
    </submittedName>
</protein>
<gene>
    <name evidence="2" type="ORF">KC01_LOCUS24819</name>
</gene>
<dbReference type="EMBL" id="OZ035843">
    <property type="protein sequence ID" value="CAL1596113.1"/>
    <property type="molecule type" value="Genomic_DNA"/>
</dbReference>
<evidence type="ECO:0000256" key="1">
    <source>
        <dbReference type="SAM" id="MobiDB-lite"/>
    </source>
</evidence>
<name>A0AAV2L181_KNICA</name>
<proteinExistence type="predicted"/>
<accession>A0AAV2L181</accession>
<reference evidence="2 3" key="1">
    <citation type="submission" date="2024-04" db="EMBL/GenBank/DDBJ databases">
        <authorList>
            <person name="Waldvogel A.-M."/>
            <person name="Schoenle A."/>
        </authorList>
    </citation>
    <scope>NUCLEOTIDE SEQUENCE [LARGE SCALE GENOMIC DNA]</scope>
</reference>
<feature type="compositionally biased region" description="Polar residues" evidence="1">
    <location>
        <begin position="42"/>
        <end position="55"/>
    </location>
</feature>
<evidence type="ECO:0000313" key="3">
    <source>
        <dbReference type="Proteomes" id="UP001497482"/>
    </source>
</evidence>
<evidence type="ECO:0000313" key="2">
    <source>
        <dbReference type="EMBL" id="CAL1596113.1"/>
    </source>
</evidence>
<feature type="region of interest" description="Disordered" evidence="1">
    <location>
        <begin position="37"/>
        <end position="83"/>
    </location>
</feature>
<organism evidence="2 3">
    <name type="scientific">Knipowitschia caucasica</name>
    <name type="common">Caucasian dwarf goby</name>
    <name type="synonym">Pomatoschistus caucasicus</name>
    <dbReference type="NCBI Taxonomy" id="637954"/>
    <lineage>
        <taxon>Eukaryota</taxon>
        <taxon>Metazoa</taxon>
        <taxon>Chordata</taxon>
        <taxon>Craniata</taxon>
        <taxon>Vertebrata</taxon>
        <taxon>Euteleostomi</taxon>
        <taxon>Actinopterygii</taxon>
        <taxon>Neopterygii</taxon>
        <taxon>Teleostei</taxon>
        <taxon>Neoteleostei</taxon>
        <taxon>Acanthomorphata</taxon>
        <taxon>Gobiaria</taxon>
        <taxon>Gobiiformes</taxon>
        <taxon>Gobioidei</taxon>
        <taxon>Gobiidae</taxon>
        <taxon>Gobiinae</taxon>
        <taxon>Knipowitschia</taxon>
    </lineage>
</organism>
<sequence length="83" mass="8981">MGHKVSVTEARCVASVDAEVFAMRDTPRSALVGWLHSPPFNPVTQRPQSTSSGTYPSPRAHGSMGIRHMRSKAECEESAAEGR</sequence>
<keyword evidence="3" id="KW-1185">Reference proteome</keyword>
<feature type="compositionally biased region" description="Basic and acidic residues" evidence="1">
    <location>
        <begin position="71"/>
        <end position="83"/>
    </location>
</feature>
<dbReference type="AlphaFoldDB" id="A0AAV2L181"/>
<dbReference type="Proteomes" id="UP001497482">
    <property type="component" value="Chromosome 21"/>
</dbReference>